<dbReference type="PANTHER" id="PTHR23150:SF19">
    <property type="entry name" value="FORMYLGLYCINE-GENERATING ENZYME"/>
    <property type="match status" value="1"/>
</dbReference>
<feature type="domain" description="Sulfatase-modifying factor enzyme-like" evidence="1">
    <location>
        <begin position="145"/>
        <end position="398"/>
    </location>
</feature>
<dbReference type="EMBL" id="VSSQ01000155">
    <property type="protein sequence ID" value="MPL81809.1"/>
    <property type="molecule type" value="Genomic_DNA"/>
</dbReference>
<dbReference type="InterPro" id="IPR051043">
    <property type="entry name" value="Sulfatase_Mod_Factor_Kinase"/>
</dbReference>
<organism evidence="2">
    <name type="scientific">bioreactor metagenome</name>
    <dbReference type="NCBI Taxonomy" id="1076179"/>
    <lineage>
        <taxon>unclassified sequences</taxon>
        <taxon>metagenomes</taxon>
        <taxon>ecological metagenomes</taxon>
    </lineage>
</organism>
<accession>A0A644URY4</accession>
<dbReference type="Gene3D" id="3.90.1580.10">
    <property type="entry name" value="paralog of FGE (formylglycine-generating enzyme)"/>
    <property type="match status" value="1"/>
</dbReference>
<protein>
    <submittedName>
        <fullName evidence="2">Hercynine oxygenase</fullName>
        <ecNumber evidence="2">1.14.99.-</ecNumber>
    </submittedName>
</protein>
<reference evidence="2" key="1">
    <citation type="submission" date="2019-08" db="EMBL/GenBank/DDBJ databases">
        <authorList>
            <person name="Kucharzyk K."/>
            <person name="Murdoch R.W."/>
            <person name="Higgins S."/>
            <person name="Loffler F."/>
        </authorList>
    </citation>
    <scope>NUCLEOTIDE SEQUENCE</scope>
</reference>
<dbReference type="PROSITE" id="PS51257">
    <property type="entry name" value="PROKAR_LIPOPROTEIN"/>
    <property type="match status" value="1"/>
</dbReference>
<dbReference type="AlphaFoldDB" id="A0A644URY4"/>
<comment type="caution">
    <text evidence="2">The sequence shown here is derived from an EMBL/GenBank/DDBJ whole genome shotgun (WGS) entry which is preliminary data.</text>
</comment>
<evidence type="ECO:0000259" key="1">
    <source>
        <dbReference type="Pfam" id="PF03781"/>
    </source>
</evidence>
<evidence type="ECO:0000313" key="2">
    <source>
        <dbReference type="EMBL" id="MPL81809.1"/>
    </source>
</evidence>
<dbReference type="SUPFAM" id="SSF56436">
    <property type="entry name" value="C-type lectin-like"/>
    <property type="match status" value="1"/>
</dbReference>
<dbReference type="InterPro" id="IPR016187">
    <property type="entry name" value="CTDL_fold"/>
</dbReference>
<dbReference type="Pfam" id="PF03781">
    <property type="entry name" value="FGE-sulfatase"/>
    <property type="match status" value="1"/>
</dbReference>
<dbReference type="GO" id="GO:0120147">
    <property type="term" value="F:formylglycine-generating oxidase activity"/>
    <property type="evidence" value="ECO:0007669"/>
    <property type="project" value="TreeGrafter"/>
</dbReference>
<keyword evidence="2" id="KW-0560">Oxidoreductase</keyword>
<dbReference type="InterPro" id="IPR005532">
    <property type="entry name" value="SUMF_dom"/>
</dbReference>
<sequence length="401" mass="43951">MKKRGFTSQNAIYSLAIVIVLLLSGCESFIDPRFLTNIATKPISNITIESALSGGTIRTSVNTGGTIKNRAEVTITGRGVCWSTSPNPTIKDNHTSDGAGVGNFISNITGLEPNLRYYVRAYAINENGILYGDEVAFSTYVPEISTVSIPAGTFVMGSPNTEPNRNNDETQHTVTLNAFKLSKYEITNQQFALFLNTNNVKGNGKFSTGLYPEQVLILAETRIGLTFNTTTGWEPVKGFENHPVINVTWYGADEFARYAGGRLPTEAEWEYACRAGSSTPFSTGNCLSDTDASYDWALPYGSCSNQNTTSPTGTSQVGSFPANAWGLYDMHGNVWEWCGDWYDMYTTTAQTNPTGPALGSMKVTRGGSWYINSLYSRSAMRRSHFPDSYHSTRGFRVAYNN</sequence>
<proteinExistence type="predicted"/>
<gene>
    <name evidence="2" type="primary">egtB_9</name>
    <name evidence="2" type="ORF">SDC9_27739</name>
</gene>
<dbReference type="EC" id="1.14.99.-" evidence="2"/>
<dbReference type="InterPro" id="IPR042095">
    <property type="entry name" value="SUMF_sf"/>
</dbReference>
<name>A0A644URY4_9ZZZZ</name>
<dbReference type="PANTHER" id="PTHR23150">
    <property type="entry name" value="SULFATASE MODIFYING FACTOR 1, 2"/>
    <property type="match status" value="1"/>
</dbReference>